<name>A0A165CL37_9APHY</name>
<accession>A0A165CL37</accession>
<dbReference type="GeneID" id="63830094"/>
<proteinExistence type="predicted"/>
<dbReference type="RefSeq" id="XP_040760743.1">
    <property type="nucleotide sequence ID" value="XM_040913066.1"/>
</dbReference>
<evidence type="ECO:0000313" key="1">
    <source>
        <dbReference type="EMBL" id="KZT03003.1"/>
    </source>
</evidence>
<gene>
    <name evidence="1" type="ORF">LAESUDRAFT_762225</name>
</gene>
<evidence type="ECO:0000313" key="2">
    <source>
        <dbReference type="Proteomes" id="UP000076871"/>
    </source>
</evidence>
<dbReference type="Proteomes" id="UP000076871">
    <property type="component" value="Unassembled WGS sequence"/>
</dbReference>
<sequence length="94" mass="10355">MAEPSLLNVDSCRARGRACAHNVDSQKASIESRLEEMLALPDRREVNQHGASFALGWRVFVSIAASWLCTQKDAIIWGQDGVQIGTEWARTGGR</sequence>
<organism evidence="1 2">
    <name type="scientific">Laetiporus sulphureus 93-53</name>
    <dbReference type="NCBI Taxonomy" id="1314785"/>
    <lineage>
        <taxon>Eukaryota</taxon>
        <taxon>Fungi</taxon>
        <taxon>Dikarya</taxon>
        <taxon>Basidiomycota</taxon>
        <taxon>Agaricomycotina</taxon>
        <taxon>Agaricomycetes</taxon>
        <taxon>Polyporales</taxon>
        <taxon>Laetiporus</taxon>
    </lineage>
</organism>
<dbReference type="EMBL" id="KV427647">
    <property type="protein sequence ID" value="KZT03003.1"/>
    <property type="molecule type" value="Genomic_DNA"/>
</dbReference>
<protein>
    <submittedName>
        <fullName evidence="1">Uncharacterized protein</fullName>
    </submittedName>
</protein>
<keyword evidence="2" id="KW-1185">Reference proteome</keyword>
<dbReference type="InParanoid" id="A0A165CL37"/>
<dbReference type="AlphaFoldDB" id="A0A165CL37"/>
<reference evidence="1 2" key="1">
    <citation type="journal article" date="2016" name="Mol. Biol. Evol.">
        <title>Comparative Genomics of Early-Diverging Mushroom-Forming Fungi Provides Insights into the Origins of Lignocellulose Decay Capabilities.</title>
        <authorList>
            <person name="Nagy L.G."/>
            <person name="Riley R."/>
            <person name="Tritt A."/>
            <person name="Adam C."/>
            <person name="Daum C."/>
            <person name="Floudas D."/>
            <person name="Sun H."/>
            <person name="Yadav J.S."/>
            <person name="Pangilinan J."/>
            <person name="Larsson K.H."/>
            <person name="Matsuura K."/>
            <person name="Barry K."/>
            <person name="Labutti K."/>
            <person name="Kuo R."/>
            <person name="Ohm R.A."/>
            <person name="Bhattacharya S.S."/>
            <person name="Shirouzu T."/>
            <person name="Yoshinaga Y."/>
            <person name="Martin F.M."/>
            <person name="Grigoriev I.V."/>
            <person name="Hibbett D.S."/>
        </authorList>
    </citation>
    <scope>NUCLEOTIDE SEQUENCE [LARGE SCALE GENOMIC DNA]</scope>
    <source>
        <strain evidence="1 2">93-53</strain>
    </source>
</reference>